<evidence type="ECO:0000256" key="3">
    <source>
        <dbReference type="ARBA" id="ARBA00022448"/>
    </source>
</evidence>
<evidence type="ECO:0000256" key="7">
    <source>
        <dbReference type="ARBA" id="ARBA00022741"/>
    </source>
</evidence>
<keyword evidence="6" id="KW-0677">Repeat</keyword>
<feature type="domain" description="ABC transporter" evidence="11">
    <location>
        <begin position="246"/>
        <end position="493"/>
    </location>
</feature>
<dbReference type="CDD" id="cd03215">
    <property type="entry name" value="ABC_Carb_Monos_II"/>
    <property type="match status" value="1"/>
</dbReference>
<keyword evidence="4" id="KW-1003">Cell membrane</keyword>
<dbReference type="PROSITE" id="PS00211">
    <property type="entry name" value="ABC_TRANSPORTER_1"/>
    <property type="match status" value="2"/>
</dbReference>
<keyword evidence="10" id="KW-0472">Membrane</keyword>
<dbReference type="AlphaFoldDB" id="A0ABD4QLM1"/>
<evidence type="ECO:0000313" key="13">
    <source>
        <dbReference type="EMBL" id="MBR8689975.1"/>
    </source>
</evidence>
<dbReference type="Gene3D" id="3.40.50.300">
    <property type="entry name" value="P-loop containing nucleotide triphosphate hydrolases"/>
    <property type="match status" value="2"/>
</dbReference>
<dbReference type="GO" id="GO:0005524">
    <property type="term" value="F:ATP binding"/>
    <property type="evidence" value="ECO:0007669"/>
    <property type="project" value="UniProtKB-KW"/>
</dbReference>
<dbReference type="PANTHER" id="PTHR43790">
    <property type="entry name" value="CARBOHYDRATE TRANSPORT ATP-BINDING PROTEIN MG119-RELATED"/>
    <property type="match status" value="1"/>
</dbReference>
<dbReference type="PROSITE" id="PS50893">
    <property type="entry name" value="ABC_TRANSPORTER_2"/>
    <property type="match status" value="2"/>
</dbReference>
<proteinExistence type="predicted"/>
<dbReference type="Proteomes" id="UP000676804">
    <property type="component" value="Unassembled WGS sequence"/>
</dbReference>
<evidence type="ECO:0000256" key="9">
    <source>
        <dbReference type="ARBA" id="ARBA00022967"/>
    </source>
</evidence>
<gene>
    <name evidence="12" type="ORF">AKG37_07020</name>
    <name evidence="13" type="ORF">KCQ59_09270</name>
</gene>
<keyword evidence="7" id="KW-0547">Nucleotide-binding</keyword>
<reference evidence="12 14" key="1">
    <citation type="submission" date="2015-07" db="EMBL/GenBank/DDBJ databases">
        <title>Bacillus zhangzhouensis sp. nov. and Bacillus nanhaiticus sp. nov.</title>
        <authorList>
            <person name="Liu Y."/>
            <person name="Lai Q."/>
            <person name="Shao Z."/>
        </authorList>
    </citation>
    <scope>NUCLEOTIDE SEQUENCE [LARGE SCALE GENOMIC DNA]</scope>
    <source>
        <strain evidence="12 14">NH7I_1</strain>
    </source>
</reference>
<dbReference type="RefSeq" id="WP_060698508.1">
    <property type="nucleotide sequence ID" value="NZ_JAGQFH010000012.1"/>
</dbReference>
<comment type="subcellular location">
    <subcellularLocation>
        <location evidence="2">Cell inner membrane</location>
    </subcellularLocation>
    <subcellularLocation>
        <location evidence="1">Cell membrane</location>
        <topology evidence="1">Peripheral membrane protein</topology>
    </subcellularLocation>
</comment>
<protein>
    <submittedName>
        <fullName evidence="12">D-ribose transporter ATP-binding protein</fullName>
    </submittedName>
    <submittedName>
        <fullName evidence="13">Sugar ABC transporter ATP-binding protein</fullName>
    </submittedName>
</protein>
<evidence type="ECO:0000256" key="2">
    <source>
        <dbReference type="ARBA" id="ARBA00004533"/>
    </source>
</evidence>
<evidence type="ECO:0000256" key="4">
    <source>
        <dbReference type="ARBA" id="ARBA00022475"/>
    </source>
</evidence>
<dbReference type="InterPro" id="IPR027417">
    <property type="entry name" value="P-loop_NTPase"/>
</dbReference>
<dbReference type="InterPro" id="IPR003439">
    <property type="entry name" value="ABC_transporter-like_ATP-bd"/>
</dbReference>
<evidence type="ECO:0000313" key="12">
    <source>
        <dbReference type="EMBL" id="KPN14807.1"/>
    </source>
</evidence>
<dbReference type="InterPro" id="IPR017871">
    <property type="entry name" value="ABC_transporter-like_CS"/>
</dbReference>
<evidence type="ECO:0000256" key="5">
    <source>
        <dbReference type="ARBA" id="ARBA00022597"/>
    </source>
</evidence>
<dbReference type="FunFam" id="3.40.50.300:FF:000127">
    <property type="entry name" value="Ribose import ATP-binding protein RbsA"/>
    <property type="match status" value="1"/>
</dbReference>
<feature type="domain" description="ABC transporter" evidence="11">
    <location>
        <begin position="3"/>
        <end position="239"/>
    </location>
</feature>
<keyword evidence="3" id="KW-0813">Transport</keyword>
<dbReference type="FunFam" id="3.40.50.300:FF:000126">
    <property type="entry name" value="Galactose/methyl galactoside import ATP-binding protein MglA"/>
    <property type="match status" value="1"/>
</dbReference>
<evidence type="ECO:0000256" key="8">
    <source>
        <dbReference type="ARBA" id="ARBA00022840"/>
    </source>
</evidence>
<reference evidence="13 15" key="2">
    <citation type="submission" date="2021-04" db="EMBL/GenBank/DDBJ databases">
        <title>Isolation of newly marine bacteria for enzymatic activity.</title>
        <authorList>
            <person name="Hadi W.A.M."/>
            <person name="Nair A.J.J."/>
            <person name="Edwin B.T."/>
        </authorList>
    </citation>
    <scope>NUCLEOTIDE SEQUENCE [LARGE SCALE GENOMIC DNA]</scope>
    <source>
        <strain evidence="13 15">B28A</strain>
    </source>
</reference>
<dbReference type="GO" id="GO:0005886">
    <property type="term" value="C:plasma membrane"/>
    <property type="evidence" value="ECO:0007669"/>
    <property type="project" value="UniProtKB-SubCell"/>
</dbReference>
<dbReference type="InterPro" id="IPR003593">
    <property type="entry name" value="AAA+_ATPase"/>
</dbReference>
<dbReference type="SUPFAM" id="SSF52540">
    <property type="entry name" value="P-loop containing nucleoside triphosphate hydrolases"/>
    <property type="match status" value="2"/>
</dbReference>
<keyword evidence="8 13" id="KW-0067">ATP-binding</keyword>
<accession>A0ABD4QLM1</accession>
<dbReference type="CDD" id="cd03216">
    <property type="entry name" value="ABC_Carb_Monos_I"/>
    <property type="match status" value="1"/>
</dbReference>
<dbReference type="InterPro" id="IPR050107">
    <property type="entry name" value="ABC_carbohydrate_import_ATPase"/>
</dbReference>
<dbReference type="SMART" id="SM00382">
    <property type="entry name" value="AAA"/>
    <property type="match status" value="2"/>
</dbReference>
<dbReference type="EMBL" id="LGYN01000012">
    <property type="protein sequence ID" value="KPN14807.1"/>
    <property type="molecule type" value="Genomic_DNA"/>
</dbReference>
<evidence type="ECO:0000313" key="14">
    <source>
        <dbReference type="Proteomes" id="UP000050272"/>
    </source>
</evidence>
<dbReference type="PANTHER" id="PTHR43790:SF3">
    <property type="entry name" value="D-ALLOSE IMPORT ATP-BINDING PROTEIN ALSA-RELATED"/>
    <property type="match status" value="1"/>
</dbReference>
<evidence type="ECO:0000313" key="15">
    <source>
        <dbReference type="Proteomes" id="UP000676804"/>
    </source>
</evidence>
<keyword evidence="14" id="KW-1185">Reference proteome</keyword>
<organism evidence="13 15">
    <name type="scientific">Bacillus australimaris</name>
    <dbReference type="NCBI Taxonomy" id="1326968"/>
    <lineage>
        <taxon>Bacteria</taxon>
        <taxon>Bacillati</taxon>
        <taxon>Bacillota</taxon>
        <taxon>Bacilli</taxon>
        <taxon>Bacillales</taxon>
        <taxon>Bacillaceae</taxon>
        <taxon>Bacillus</taxon>
    </lineage>
</organism>
<sequence length="493" mass="54289">MNIEMHNIHKAFGKNTVLSGVSFDLVTGEVHALMGENGAGKSTLMNLLTGLYSLDQGSIQIDGKETAFKNPKEAEQHGIAFIHQELNIWPDMTVLENLFIGKEIYTKLGLLDTKKMKVLAQAQLNRLSVNLSLDQEAGSCSVGQKQMIEIAKALMTDAKVIIMDEPTAALTEREIEKLFQVIESLKKEGVSIVYISHRMEEIFAICDRITIMRDGKTVDTKAIPETNFHEVVKKMVGRELTDRYPERTPSTGEIALEVKQATRKGQFEDISFSVKAGEIVGVAGLMGAGRTEMMRSLFGLDPLDQGEIWVHGKKAVIKKPSDAVKLGIGFITEDRKDEGLMLDASIRENIGLPNLKSFSPKGLIDKKTEQDFVDLLIKRLTIKTASSDISARSLSGGNQQKVVIAKWIGIQPKVLILDEPTRGVDVGAKREIYQLMNELTDRGVAILMVSSELPEVLGMSDRVLVIHEGTISGELDKTEATQERIMTLATGGK</sequence>
<comment type="caution">
    <text evidence="13">The sequence shown here is derived from an EMBL/GenBank/DDBJ whole genome shotgun (WGS) entry which is preliminary data.</text>
</comment>
<evidence type="ECO:0000256" key="1">
    <source>
        <dbReference type="ARBA" id="ARBA00004202"/>
    </source>
</evidence>
<dbReference type="Pfam" id="PF00005">
    <property type="entry name" value="ABC_tran"/>
    <property type="match status" value="2"/>
</dbReference>
<dbReference type="Proteomes" id="UP000050272">
    <property type="component" value="Unassembled WGS sequence"/>
</dbReference>
<dbReference type="EMBL" id="JAGQFH010000012">
    <property type="protein sequence ID" value="MBR8689975.1"/>
    <property type="molecule type" value="Genomic_DNA"/>
</dbReference>
<keyword evidence="5" id="KW-0762">Sugar transport</keyword>
<name>A0ABD4QLM1_9BACI</name>
<evidence type="ECO:0000256" key="10">
    <source>
        <dbReference type="ARBA" id="ARBA00023136"/>
    </source>
</evidence>
<evidence type="ECO:0000256" key="6">
    <source>
        <dbReference type="ARBA" id="ARBA00022737"/>
    </source>
</evidence>
<keyword evidence="9" id="KW-1278">Translocase</keyword>
<evidence type="ECO:0000259" key="11">
    <source>
        <dbReference type="PROSITE" id="PS50893"/>
    </source>
</evidence>
<dbReference type="GO" id="GO:0015749">
    <property type="term" value="P:monosaccharide transmembrane transport"/>
    <property type="evidence" value="ECO:0007669"/>
    <property type="project" value="UniProtKB-ARBA"/>
</dbReference>